<dbReference type="GO" id="GO:0005524">
    <property type="term" value="F:ATP binding"/>
    <property type="evidence" value="ECO:0007669"/>
    <property type="project" value="UniProtKB-KW"/>
</dbReference>
<dbReference type="Pfam" id="PF17912">
    <property type="entry name" value="OB_MalK"/>
    <property type="match status" value="1"/>
</dbReference>
<keyword evidence="3 5" id="KW-0067">ATP-binding</keyword>
<evidence type="ECO:0000256" key="3">
    <source>
        <dbReference type="ARBA" id="ARBA00022840"/>
    </source>
</evidence>
<keyword evidence="1" id="KW-0813">Transport</keyword>
<dbReference type="NCBIfam" id="NF008653">
    <property type="entry name" value="PRK11650.1"/>
    <property type="match status" value="1"/>
</dbReference>
<dbReference type="PANTHER" id="PTHR43875">
    <property type="entry name" value="MALTODEXTRIN IMPORT ATP-BINDING PROTEIN MSMX"/>
    <property type="match status" value="1"/>
</dbReference>
<dbReference type="PANTHER" id="PTHR43875:SF1">
    <property type="entry name" value="OSMOPROTECTIVE COMPOUNDS UPTAKE ATP-BINDING PROTEIN GGTA"/>
    <property type="match status" value="1"/>
</dbReference>
<dbReference type="InterPro" id="IPR017871">
    <property type="entry name" value="ABC_transporter-like_CS"/>
</dbReference>
<evidence type="ECO:0000259" key="4">
    <source>
        <dbReference type="PROSITE" id="PS50893"/>
    </source>
</evidence>
<feature type="domain" description="ABC transporter" evidence="4">
    <location>
        <begin position="4"/>
        <end position="235"/>
    </location>
</feature>
<reference evidence="5" key="1">
    <citation type="submission" date="2022-01" db="EMBL/GenBank/DDBJ databases">
        <title>Paenibacillus spongiae sp. nov., isolated from marine sponge.</title>
        <authorList>
            <person name="Li Z."/>
            <person name="Zhang M."/>
        </authorList>
    </citation>
    <scope>NUCLEOTIDE SEQUENCE</scope>
    <source>
        <strain evidence="5">PHS-Z3</strain>
    </source>
</reference>
<dbReference type="Pfam" id="PF00005">
    <property type="entry name" value="ABC_tran"/>
    <property type="match status" value="1"/>
</dbReference>
<dbReference type="PROSITE" id="PS50893">
    <property type="entry name" value="ABC_TRANSPORTER_2"/>
    <property type="match status" value="1"/>
</dbReference>
<dbReference type="RefSeq" id="WP_258386260.1">
    <property type="nucleotide sequence ID" value="NZ_CP091430.1"/>
</dbReference>
<dbReference type="SUPFAM" id="SSF52540">
    <property type="entry name" value="P-loop containing nucleoside triphosphate hydrolases"/>
    <property type="match status" value="1"/>
</dbReference>
<dbReference type="SUPFAM" id="SSF50331">
    <property type="entry name" value="MOP-like"/>
    <property type="match status" value="1"/>
</dbReference>
<sequence length="371" mass="42111">MASISFHHVYKKYGNKDTAVDDFHLSVEDKEFVVLVGPSGCGKSTTLRMLAGLEDISEGEIFIGDKKVNPIPPKDRDISMVFQNYALYPNMSVYENIAFGLRLRKLPKHEIDLAVKRAARVLEIGNYLNRKPRELSGGQRQRVALGRAIVRTPQVFLMDEPLSNLDAKLRVQMRTEIIGLQRKIGVTTIYVTHDQIEAMTMGDRVVVMNRGVIQQVATPETIYNRPVNMFVAGFIGNPPMNFIEGKLEENEGELEFGTSRFSLRLTPKQAAQLREHNLIDRTVIMGIRAEHMSFDDSRREAAPRCVISGAIRLDEFIGSDRFYHLDIKKEKNLIVRAQDHVRFDDRSNVSAAVNMEKALFFSKDTELLLTD</sequence>
<name>A0ABY5SBR4_9BACL</name>
<protein>
    <submittedName>
        <fullName evidence="5">Sn-glycerol-3-phosphate ABC transporter ATP-binding protein UgpC</fullName>
    </submittedName>
</protein>
<accession>A0ABY5SBR4</accession>
<dbReference type="InterPro" id="IPR040582">
    <property type="entry name" value="OB_MalK-like"/>
</dbReference>
<dbReference type="InterPro" id="IPR008995">
    <property type="entry name" value="Mo/tungstate-bd_C_term_dom"/>
</dbReference>
<keyword evidence="2" id="KW-0547">Nucleotide-binding</keyword>
<dbReference type="InterPro" id="IPR027417">
    <property type="entry name" value="P-loop_NTPase"/>
</dbReference>
<dbReference type="Proteomes" id="UP001057877">
    <property type="component" value="Chromosome"/>
</dbReference>
<keyword evidence="6" id="KW-1185">Reference proteome</keyword>
<organism evidence="5 6">
    <name type="scientific">Paenibacillus spongiae</name>
    <dbReference type="NCBI Taxonomy" id="2909671"/>
    <lineage>
        <taxon>Bacteria</taxon>
        <taxon>Bacillati</taxon>
        <taxon>Bacillota</taxon>
        <taxon>Bacilli</taxon>
        <taxon>Bacillales</taxon>
        <taxon>Paenibacillaceae</taxon>
        <taxon>Paenibacillus</taxon>
    </lineage>
</organism>
<dbReference type="InterPro" id="IPR047641">
    <property type="entry name" value="ABC_transpr_MalK/UgpC-like"/>
</dbReference>
<dbReference type="Gene3D" id="2.40.50.140">
    <property type="entry name" value="Nucleic acid-binding proteins"/>
    <property type="match status" value="1"/>
</dbReference>
<dbReference type="Gene3D" id="2.40.50.100">
    <property type="match status" value="1"/>
</dbReference>
<evidence type="ECO:0000256" key="2">
    <source>
        <dbReference type="ARBA" id="ARBA00022741"/>
    </source>
</evidence>
<evidence type="ECO:0000313" key="5">
    <source>
        <dbReference type="EMBL" id="UVI30190.1"/>
    </source>
</evidence>
<dbReference type="Gene3D" id="3.40.50.300">
    <property type="entry name" value="P-loop containing nucleotide triphosphate hydrolases"/>
    <property type="match status" value="1"/>
</dbReference>
<gene>
    <name evidence="5" type="primary">ugpC</name>
    <name evidence="5" type="ORF">L1F29_33305</name>
</gene>
<dbReference type="PROSITE" id="PS00211">
    <property type="entry name" value="ABC_TRANSPORTER_1"/>
    <property type="match status" value="1"/>
</dbReference>
<dbReference type="EMBL" id="CP091430">
    <property type="protein sequence ID" value="UVI30190.1"/>
    <property type="molecule type" value="Genomic_DNA"/>
</dbReference>
<dbReference type="InterPro" id="IPR012340">
    <property type="entry name" value="NA-bd_OB-fold"/>
</dbReference>
<evidence type="ECO:0000313" key="6">
    <source>
        <dbReference type="Proteomes" id="UP001057877"/>
    </source>
</evidence>
<proteinExistence type="predicted"/>
<dbReference type="InterPro" id="IPR003439">
    <property type="entry name" value="ABC_transporter-like_ATP-bd"/>
</dbReference>
<dbReference type="InterPro" id="IPR015855">
    <property type="entry name" value="ABC_transpr_MalK-like"/>
</dbReference>
<evidence type="ECO:0000256" key="1">
    <source>
        <dbReference type="ARBA" id="ARBA00022448"/>
    </source>
</evidence>
<dbReference type="InterPro" id="IPR003593">
    <property type="entry name" value="AAA+_ATPase"/>
</dbReference>
<dbReference type="SMART" id="SM00382">
    <property type="entry name" value="AAA"/>
    <property type="match status" value="1"/>
</dbReference>
<dbReference type="CDD" id="cd03301">
    <property type="entry name" value="ABC_MalK_N"/>
    <property type="match status" value="1"/>
</dbReference>